<evidence type="ECO:0000313" key="4">
    <source>
        <dbReference type="Proteomes" id="UP001187192"/>
    </source>
</evidence>
<keyword evidence="1" id="KW-0812">Transmembrane</keyword>
<dbReference type="GO" id="GO:0004523">
    <property type="term" value="F:RNA-DNA hybrid ribonuclease activity"/>
    <property type="evidence" value="ECO:0007669"/>
    <property type="project" value="InterPro"/>
</dbReference>
<comment type="caution">
    <text evidence="3">The sequence shown here is derived from an EMBL/GenBank/DDBJ whole genome shotgun (WGS) entry which is preliminary data.</text>
</comment>
<dbReference type="InterPro" id="IPR052929">
    <property type="entry name" value="RNase_H-like_EbsB-rel"/>
</dbReference>
<accession>A0AA88DQD8</accession>
<sequence>MCSAVREIWSNTALGRLLKASRVDRLALYAFMLQHTLLGMTLLPFVCSFGPSRVIVIGEFFRGNVKLNVDVAIDDGHGFVGIGVVVRDNQELVLGAVSCRMAGFFSPHVRECMAVREGTWFALSHGFSNWVVETDAISIYKAVFSPLQRYVETNVIDDICDACSLLGSGLICYGSREGNYVDYFLAKLALSSSCSRTWLDSLPKFLGPFVKWDIMSLE</sequence>
<reference evidence="3" key="1">
    <citation type="submission" date="2023-07" db="EMBL/GenBank/DDBJ databases">
        <title>draft genome sequence of fig (Ficus carica).</title>
        <authorList>
            <person name="Takahashi T."/>
            <person name="Nishimura K."/>
        </authorList>
    </citation>
    <scope>NUCLEOTIDE SEQUENCE</scope>
</reference>
<feature type="domain" description="RNase H type-1" evidence="2">
    <location>
        <begin position="68"/>
        <end position="188"/>
    </location>
</feature>
<protein>
    <recommendedName>
        <fullName evidence="2">RNase H type-1 domain-containing protein</fullName>
    </recommendedName>
</protein>
<feature type="transmembrane region" description="Helical" evidence="1">
    <location>
        <begin position="26"/>
        <end position="46"/>
    </location>
</feature>
<keyword evidence="4" id="KW-1185">Reference proteome</keyword>
<dbReference type="GO" id="GO:0003676">
    <property type="term" value="F:nucleic acid binding"/>
    <property type="evidence" value="ECO:0007669"/>
    <property type="project" value="InterPro"/>
</dbReference>
<dbReference type="CDD" id="cd06222">
    <property type="entry name" value="RNase_H_like"/>
    <property type="match status" value="1"/>
</dbReference>
<dbReference type="PANTHER" id="PTHR47074:SF48">
    <property type="entry name" value="POLYNUCLEOTIDYL TRANSFERASE, RIBONUCLEASE H-LIKE SUPERFAMILY PROTEIN"/>
    <property type="match status" value="1"/>
</dbReference>
<evidence type="ECO:0000313" key="3">
    <source>
        <dbReference type="EMBL" id="GMN59682.1"/>
    </source>
</evidence>
<evidence type="ECO:0000259" key="2">
    <source>
        <dbReference type="Pfam" id="PF13456"/>
    </source>
</evidence>
<dbReference type="EMBL" id="BTGU01000090">
    <property type="protein sequence ID" value="GMN59682.1"/>
    <property type="molecule type" value="Genomic_DNA"/>
</dbReference>
<dbReference type="Proteomes" id="UP001187192">
    <property type="component" value="Unassembled WGS sequence"/>
</dbReference>
<dbReference type="Pfam" id="PF13456">
    <property type="entry name" value="RVT_3"/>
    <property type="match status" value="1"/>
</dbReference>
<evidence type="ECO:0000256" key="1">
    <source>
        <dbReference type="SAM" id="Phobius"/>
    </source>
</evidence>
<dbReference type="InterPro" id="IPR002156">
    <property type="entry name" value="RNaseH_domain"/>
</dbReference>
<dbReference type="AlphaFoldDB" id="A0AA88DQD8"/>
<keyword evidence="1" id="KW-1133">Transmembrane helix</keyword>
<dbReference type="InterPro" id="IPR012337">
    <property type="entry name" value="RNaseH-like_sf"/>
</dbReference>
<dbReference type="PANTHER" id="PTHR47074">
    <property type="entry name" value="BNAC02G40300D PROTEIN"/>
    <property type="match status" value="1"/>
</dbReference>
<dbReference type="InterPro" id="IPR044730">
    <property type="entry name" value="RNase_H-like_dom_plant"/>
</dbReference>
<proteinExistence type="predicted"/>
<name>A0AA88DQD8_FICCA</name>
<keyword evidence="1" id="KW-0472">Membrane</keyword>
<dbReference type="SUPFAM" id="SSF53098">
    <property type="entry name" value="Ribonuclease H-like"/>
    <property type="match status" value="1"/>
</dbReference>
<gene>
    <name evidence="3" type="ORF">TIFTF001_028778</name>
</gene>
<organism evidence="3 4">
    <name type="scientific">Ficus carica</name>
    <name type="common">Common fig</name>
    <dbReference type="NCBI Taxonomy" id="3494"/>
    <lineage>
        <taxon>Eukaryota</taxon>
        <taxon>Viridiplantae</taxon>
        <taxon>Streptophyta</taxon>
        <taxon>Embryophyta</taxon>
        <taxon>Tracheophyta</taxon>
        <taxon>Spermatophyta</taxon>
        <taxon>Magnoliopsida</taxon>
        <taxon>eudicotyledons</taxon>
        <taxon>Gunneridae</taxon>
        <taxon>Pentapetalae</taxon>
        <taxon>rosids</taxon>
        <taxon>fabids</taxon>
        <taxon>Rosales</taxon>
        <taxon>Moraceae</taxon>
        <taxon>Ficeae</taxon>
        <taxon>Ficus</taxon>
    </lineage>
</organism>